<dbReference type="Proteomes" id="UP000480943">
    <property type="component" value="Unassembled WGS sequence"/>
</dbReference>
<evidence type="ECO:0000313" key="2">
    <source>
        <dbReference type="EMBL" id="KAB1178171.1"/>
    </source>
</evidence>
<reference evidence="2 3" key="1">
    <citation type="submission" date="2019-09" db="EMBL/GenBank/DDBJ databases">
        <title>Photobacterium damselae subsp. damselae CDC-2227-81, a human clinical isolate.</title>
        <authorList>
            <person name="Osorio C.R."/>
        </authorList>
    </citation>
    <scope>NUCLEOTIDE SEQUENCE [LARGE SCALE GENOMIC DNA]</scope>
    <source>
        <strain evidence="2 3">CDC-2227-81</strain>
    </source>
</reference>
<sequence>MKQLTTCLGQLSNVWHFYYEFCLVLKMVCGGFGIVCLAS</sequence>
<accession>A0AAD3ZTW6</accession>
<dbReference type="EMBL" id="VZUQ01000079">
    <property type="protein sequence ID" value="KAB1178171.1"/>
    <property type="molecule type" value="Genomic_DNA"/>
</dbReference>
<evidence type="ECO:0000313" key="3">
    <source>
        <dbReference type="Proteomes" id="UP000480943"/>
    </source>
</evidence>
<name>A0AAD3ZTW6_PHODD</name>
<keyword evidence="1" id="KW-0812">Transmembrane</keyword>
<keyword evidence="1" id="KW-1133">Transmembrane helix</keyword>
<protein>
    <submittedName>
        <fullName evidence="2">DUF3265 domain-containing protein</fullName>
    </submittedName>
</protein>
<gene>
    <name evidence="2" type="ORF">F6450_15995</name>
</gene>
<proteinExistence type="predicted"/>
<keyword evidence="1" id="KW-0472">Membrane</keyword>
<organism evidence="2 3">
    <name type="scientific">Photobacterium damselae subsp. damselae</name>
    <name type="common">Listonella damsela</name>
    <dbReference type="NCBI Taxonomy" id="85581"/>
    <lineage>
        <taxon>Bacteria</taxon>
        <taxon>Pseudomonadati</taxon>
        <taxon>Pseudomonadota</taxon>
        <taxon>Gammaproteobacteria</taxon>
        <taxon>Vibrionales</taxon>
        <taxon>Vibrionaceae</taxon>
        <taxon>Photobacterium</taxon>
    </lineage>
</organism>
<feature type="transmembrane region" description="Helical" evidence="1">
    <location>
        <begin position="17"/>
        <end position="38"/>
    </location>
</feature>
<evidence type="ECO:0000256" key="1">
    <source>
        <dbReference type="SAM" id="Phobius"/>
    </source>
</evidence>
<dbReference type="AlphaFoldDB" id="A0AAD3ZTW6"/>
<comment type="caution">
    <text evidence="2">The sequence shown here is derived from an EMBL/GenBank/DDBJ whole genome shotgun (WGS) entry which is preliminary data.</text>
</comment>